<reference evidence="3 4" key="1">
    <citation type="journal article" date="2019" name="Commun. Biol.">
        <title>The bagworm genome reveals a unique fibroin gene that provides high tensile strength.</title>
        <authorList>
            <person name="Kono N."/>
            <person name="Nakamura H."/>
            <person name="Ohtoshi R."/>
            <person name="Tomita M."/>
            <person name="Numata K."/>
            <person name="Arakawa K."/>
        </authorList>
    </citation>
    <scope>NUCLEOTIDE SEQUENCE [LARGE SCALE GENOMIC DNA]</scope>
</reference>
<comment type="caution">
    <text evidence="3">The sequence shown here is derived from an EMBL/GenBank/DDBJ whole genome shotgun (WGS) entry which is preliminary data.</text>
</comment>
<feature type="region of interest" description="Disordered" evidence="1">
    <location>
        <begin position="173"/>
        <end position="212"/>
    </location>
</feature>
<dbReference type="OrthoDB" id="7395080at2759"/>
<evidence type="ECO:0000256" key="2">
    <source>
        <dbReference type="SAM" id="Phobius"/>
    </source>
</evidence>
<evidence type="ECO:0000313" key="4">
    <source>
        <dbReference type="Proteomes" id="UP000299102"/>
    </source>
</evidence>
<dbReference type="GO" id="GO:0007229">
    <property type="term" value="P:integrin-mediated signaling pathway"/>
    <property type="evidence" value="ECO:0007669"/>
    <property type="project" value="UniProtKB-KW"/>
</dbReference>
<dbReference type="AlphaFoldDB" id="A0A4C2A5Z4"/>
<accession>A0A4C2A5Z4</accession>
<organism evidence="3 4">
    <name type="scientific">Eumeta variegata</name>
    <name type="common">Bagworm moth</name>
    <name type="synonym">Eumeta japonica</name>
    <dbReference type="NCBI Taxonomy" id="151549"/>
    <lineage>
        <taxon>Eukaryota</taxon>
        <taxon>Metazoa</taxon>
        <taxon>Ecdysozoa</taxon>
        <taxon>Arthropoda</taxon>
        <taxon>Hexapoda</taxon>
        <taxon>Insecta</taxon>
        <taxon>Pterygota</taxon>
        <taxon>Neoptera</taxon>
        <taxon>Endopterygota</taxon>
        <taxon>Lepidoptera</taxon>
        <taxon>Glossata</taxon>
        <taxon>Ditrysia</taxon>
        <taxon>Tineoidea</taxon>
        <taxon>Psychidae</taxon>
        <taxon>Oiketicinae</taxon>
        <taxon>Eumeta</taxon>
    </lineage>
</organism>
<dbReference type="InterPro" id="IPR018184">
    <property type="entry name" value="Integrin_alpha_C_CS"/>
</dbReference>
<keyword evidence="2" id="KW-0472">Membrane</keyword>
<sequence>MRCFYYRKVLPNATLHVTREQLSAGALIEFVHYFEITNFGPSHWPYLDAELKLAKRTSLSSGIQRCKGIATGLNCSFNIRAHVSFPVKLPLTFDLKRHGDKLEENGVYEATTLLILNQYKMNASLTTRLVLMTAPPLWPPVVGAVAGLLLLAAILYALYKCGFFKRKRPRNVPEAEPLNQGHTSRRSPVGSLRNSVVDVNQPSDPQLQKQSN</sequence>
<gene>
    <name evidence="3" type="primary">scb</name>
    <name evidence="3" type="ORF">EVAR_57015_1</name>
</gene>
<keyword evidence="2" id="KW-1133">Transmembrane helix</keyword>
<evidence type="ECO:0000313" key="3">
    <source>
        <dbReference type="EMBL" id="GBP95610.1"/>
    </source>
</evidence>
<name>A0A4C2A5Z4_EUMVA</name>
<feature type="compositionally biased region" description="Polar residues" evidence="1">
    <location>
        <begin position="192"/>
        <end position="212"/>
    </location>
</feature>
<protein>
    <submittedName>
        <fullName evidence="3">Integrin alpha-PS3</fullName>
    </submittedName>
</protein>
<evidence type="ECO:0000256" key="1">
    <source>
        <dbReference type="SAM" id="MobiDB-lite"/>
    </source>
</evidence>
<dbReference type="Proteomes" id="UP000299102">
    <property type="component" value="Unassembled WGS sequence"/>
</dbReference>
<feature type="transmembrane region" description="Helical" evidence="2">
    <location>
        <begin position="137"/>
        <end position="159"/>
    </location>
</feature>
<keyword evidence="3" id="KW-0401">Integrin</keyword>
<dbReference type="PROSITE" id="PS00242">
    <property type="entry name" value="INTEGRIN_ALPHA"/>
    <property type="match status" value="1"/>
</dbReference>
<dbReference type="EMBL" id="BGZK01002658">
    <property type="protein sequence ID" value="GBP95610.1"/>
    <property type="molecule type" value="Genomic_DNA"/>
</dbReference>
<keyword evidence="4" id="KW-1185">Reference proteome</keyword>
<dbReference type="Gene3D" id="1.20.5.930">
    <property type="entry name" value="Bicelle-embedded integrin alpha(iib) transmembrane segment"/>
    <property type="match status" value="1"/>
</dbReference>
<keyword evidence="2" id="KW-0812">Transmembrane</keyword>
<proteinExistence type="predicted"/>